<keyword evidence="9 11" id="KW-0460">Magnesium</keyword>
<comment type="function">
    <text evidence="11">Catalyzes the transformation of pimelate into pimeloyl-CoA with concomitant hydrolysis of ATP to AMP.</text>
</comment>
<evidence type="ECO:0000256" key="2">
    <source>
        <dbReference type="ARBA" id="ARBA00005075"/>
    </source>
</evidence>
<comment type="pathway">
    <text evidence="2 11">Metabolic intermediate metabolism; pimeloyl-CoA biosynthesis; pimeloyl-CoA from pimelate: step 1/1.</text>
</comment>
<gene>
    <name evidence="11 12" type="primary">bioW</name>
    <name evidence="12" type="ORF">OIH86_00350</name>
</gene>
<dbReference type="Pfam" id="PF03744">
    <property type="entry name" value="BioW"/>
    <property type="match status" value="1"/>
</dbReference>
<evidence type="ECO:0000256" key="5">
    <source>
        <dbReference type="ARBA" id="ARBA00022598"/>
    </source>
</evidence>
<name>A0ABT3DAY6_9BACI</name>
<dbReference type="EC" id="6.2.1.14" evidence="4 11"/>
<keyword evidence="13" id="KW-1185">Reference proteome</keyword>
<reference evidence="12 13" key="1">
    <citation type="submission" date="2022-10" db="EMBL/GenBank/DDBJ databases">
        <title>Draft genome assembly of moderately radiation resistant bacterium Metabacillus halosaccharovorans.</title>
        <authorList>
            <person name="Pal S."/>
            <person name="Gopinathan A."/>
        </authorList>
    </citation>
    <scope>NUCLEOTIDE SEQUENCE [LARGE SCALE GENOMIC DNA]</scope>
    <source>
        <strain evidence="12 13">VITHBRA001</strain>
    </source>
</reference>
<dbReference type="RefSeq" id="WP_264141151.1">
    <property type="nucleotide sequence ID" value="NZ_JAOYEY010000009.1"/>
</dbReference>
<comment type="caution">
    <text evidence="12">The sequence shown here is derived from an EMBL/GenBank/DDBJ whole genome shotgun (WGS) entry which is preliminary data.</text>
</comment>
<comment type="similarity">
    <text evidence="11">Belongs to the BioW family.</text>
</comment>
<comment type="catalytic activity">
    <reaction evidence="10 11">
        <text>heptanedioate + ATP + CoA = 6-carboxyhexanoyl-CoA + AMP + diphosphate</text>
        <dbReference type="Rhea" id="RHEA:14781"/>
        <dbReference type="ChEBI" id="CHEBI:30616"/>
        <dbReference type="ChEBI" id="CHEBI:33019"/>
        <dbReference type="ChEBI" id="CHEBI:36165"/>
        <dbReference type="ChEBI" id="CHEBI:57287"/>
        <dbReference type="ChEBI" id="CHEBI:57360"/>
        <dbReference type="ChEBI" id="CHEBI:456215"/>
        <dbReference type="EC" id="6.2.1.14"/>
    </reaction>
</comment>
<evidence type="ECO:0000256" key="10">
    <source>
        <dbReference type="ARBA" id="ARBA00049553"/>
    </source>
</evidence>
<dbReference type="GO" id="GO:0042410">
    <property type="term" value="F:6-carboxyhexanoate-CoA ligase activity"/>
    <property type="evidence" value="ECO:0007669"/>
    <property type="project" value="UniProtKB-EC"/>
</dbReference>
<comment type="subunit">
    <text evidence="3 11">Homodimer.</text>
</comment>
<dbReference type="NCBIfam" id="NF002360">
    <property type="entry name" value="PRK01322.1"/>
    <property type="match status" value="1"/>
</dbReference>
<evidence type="ECO:0000313" key="13">
    <source>
        <dbReference type="Proteomes" id="UP001526147"/>
    </source>
</evidence>
<keyword evidence="6 11" id="KW-0547">Nucleotide-binding</keyword>
<protein>
    <recommendedName>
        <fullName evidence="4 11">6-carboxyhexanoate--CoA ligase</fullName>
        <ecNumber evidence="4 11">6.2.1.14</ecNumber>
    </recommendedName>
    <alternativeName>
        <fullName evidence="11">Pimeloyl-CoA synthase</fullName>
    </alternativeName>
</protein>
<sequence length="260" mass="29764">MDPSRLYSVRMRASENESHENGGKHISGGELLSTYSDLRISVNTLLEKALNHSRGKPDFLQIQCEIVNQPIKIVNPLTVHTNEVTTVEEGHELVRNLLEKTGVPKAIIEKAYQQIPEYSVRGAILIDIHTGERVDQRLDKGVRVSKMDWQTRNFKKWATSKAVPYNPRLKEALILATKVCNHKSTIAELCWSDDPDYITGYVASKNIGYQRITQLKHYGNESGCRIFFVDTLSDLHTYISYLEEQPILVQWEEDHDTRVD</sequence>
<evidence type="ECO:0000256" key="1">
    <source>
        <dbReference type="ARBA" id="ARBA00001946"/>
    </source>
</evidence>
<dbReference type="EMBL" id="JAOYEY010000009">
    <property type="protein sequence ID" value="MCV9884141.1"/>
    <property type="molecule type" value="Genomic_DNA"/>
</dbReference>
<keyword evidence="8 11" id="KW-0067">ATP-binding</keyword>
<evidence type="ECO:0000256" key="11">
    <source>
        <dbReference type="HAMAP-Rule" id="MF_00668"/>
    </source>
</evidence>
<evidence type="ECO:0000256" key="8">
    <source>
        <dbReference type="ARBA" id="ARBA00022840"/>
    </source>
</evidence>
<evidence type="ECO:0000313" key="12">
    <source>
        <dbReference type="EMBL" id="MCV9884141.1"/>
    </source>
</evidence>
<accession>A0ABT3DAY6</accession>
<dbReference type="InterPro" id="IPR005499">
    <property type="entry name" value="BioW"/>
</dbReference>
<dbReference type="HAMAP" id="MF_00668">
    <property type="entry name" value="BioW"/>
    <property type="match status" value="1"/>
</dbReference>
<evidence type="ECO:0000256" key="4">
    <source>
        <dbReference type="ARBA" id="ARBA00012984"/>
    </source>
</evidence>
<comment type="cofactor">
    <cofactor evidence="1 11">
        <name>Mg(2+)</name>
        <dbReference type="ChEBI" id="CHEBI:18420"/>
    </cofactor>
</comment>
<evidence type="ECO:0000256" key="9">
    <source>
        <dbReference type="ARBA" id="ARBA00022842"/>
    </source>
</evidence>
<keyword evidence="5 11" id="KW-0436">Ligase</keyword>
<evidence type="ECO:0000256" key="3">
    <source>
        <dbReference type="ARBA" id="ARBA00011738"/>
    </source>
</evidence>
<dbReference type="Proteomes" id="UP001526147">
    <property type="component" value="Unassembled WGS sequence"/>
</dbReference>
<proteinExistence type="inferred from homology"/>
<evidence type="ECO:0000256" key="7">
    <source>
        <dbReference type="ARBA" id="ARBA00022756"/>
    </source>
</evidence>
<keyword evidence="7 11" id="KW-0093">Biotin biosynthesis</keyword>
<dbReference type="NCBIfam" id="TIGR01204">
    <property type="entry name" value="bioW"/>
    <property type="match status" value="1"/>
</dbReference>
<organism evidence="12 13">
    <name type="scientific">Metabacillus halosaccharovorans</name>
    <dbReference type="NCBI Taxonomy" id="930124"/>
    <lineage>
        <taxon>Bacteria</taxon>
        <taxon>Bacillati</taxon>
        <taxon>Bacillota</taxon>
        <taxon>Bacilli</taxon>
        <taxon>Bacillales</taxon>
        <taxon>Bacillaceae</taxon>
        <taxon>Metabacillus</taxon>
    </lineage>
</organism>
<evidence type="ECO:0000256" key="6">
    <source>
        <dbReference type="ARBA" id="ARBA00022741"/>
    </source>
</evidence>